<accession>A0A839EA42</accession>
<gene>
    <name evidence="1" type="ORF">FHW16_000425</name>
</gene>
<evidence type="ECO:0000313" key="2">
    <source>
        <dbReference type="Proteomes" id="UP000549052"/>
    </source>
</evidence>
<name>A0A839EA42_9HYPH</name>
<dbReference type="AlphaFoldDB" id="A0A839EA42"/>
<keyword evidence="2" id="KW-1185">Reference proteome</keyword>
<reference evidence="1 2" key="1">
    <citation type="submission" date="2020-07" db="EMBL/GenBank/DDBJ databases">
        <title>Genomic Encyclopedia of Type Strains, Phase IV (KMG-V): Genome sequencing to study the core and pangenomes of soil and plant-associated prokaryotes.</title>
        <authorList>
            <person name="Whitman W."/>
        </authorList>
    </citation>
    <scope>NUCLEOTIDE SEQUENCE [LARGE SCALE GENOMIC DNA]</scope>
    <source>
        <strain evidence="1 2">AN3</strain>
    </source>
</reference>
<sequence length="263" mass="28381">MGPSDFGFSAAARAGMMQEAYRQQDEFNRQRQEVQNYASSINDKRTDWNLIDAKEYGVSVSTPVAKLGVSLGRITIPMINRKTGEQTTFTGGGLGGTIGITFGFSVLSVKVKDFKVKGSNELAKLPSTGEPIGPVPGTPLIDGEIGVPIFKGPYWKDSDGLDQFRGAVGITTGTLMTPSRESIGIFNLVSNLFKDPKSLIPKTHNLVALTFYNWKAVPFLLNPPTTVMANRYIEAIALCTKEGHGGNLAGIQGKQAFFLVSKD</sequence>
<organism evidence="1 2">
    <name type="scientific">Phyllobacterium myrsinacearum</name>
    <dbReference type="NCBI Taxonomy" id="28101"/>
    <lineage>
        <taxon>Bacteria</taxon>
        <taxon>Pseudomonadati</taxon>
        <taxon>Pseudomonadota</taxon>
        <taxon>Alphaproteobacteria</taxon>
        <taxon>Hyphomicrobiales</taxon>
        <taxon>Phyllobacteriaceae</taxon>
        <taxon>Phyllobacterium</taxon>
    </lineage>
</organism>
<comment type="caution">
    <text evidence="1">The sequence shown here is derived from an EMBL/GenBank/DDBJ whole genome shotgun (WGS) entry which is preliminary data.</text>
</comment>
<proteinExistence type="predicted"/>
<dbReference type="RefSeq" id="WP_182547507.1">
    <property type="nucleotide sequence ID" value="NZ_JACGXN010000001.1"/>
</dbReference>
<evidence type="ECO:0000313" key="1">
    <source>
        <dbReference type="EMBL" id="MBA8876743.1"/>
    </source>
</evidence>
<dbReference type="Proteomes" id="UP000549052">
    <property type="component" value="Unassembled WGS sequence"/>
</dbReference>
<dbReference type="EMBL" id="JACGXN010000001">
    <property type="protein sequence ID" value="MBA8876743.1"/>
    <property type="molecule type" value="Genomic_DNA"/>
</dbReference>
<protein>
    <submittedName>
        <fullName evidence="1">Uncharacterized protein</fullName>
    </submittedName>
</protein>